<feature type="domain" description="AMP-binding enzyme C-terminal" evidence="8">
    <location>
        <begin position="469"/>
        <end position="546"/>
    </location>
</feature>
<dbReference type="AlphaFoldDB" id="A0A0K9NN35"/>
<dbReference type="EMBL" id="LFYR01001978">
    <property type="protein sequence ID" value="KMZ58151.1"/>
    <property type="molecule type" value="Genomic_DNA"/>
</dbReference>
<protein>
    <recommendedName>
        <fullName evidence="2">4-coumarate--CoA ligase</fullName>
        <ecNumber evidence="2">6.2.1.12</ecNumber>
    </recommendedName>
</protein>
<dbReference type="Gene3D" id="3.30.300.30">
    <property type="match status" value="1"/>
</dbReference>
<dbReference type="InterPro" id="IPR025110">
    <property type="entry name" value="AMP-bd_C"/>
</dbReference>
<keyword evidence="5" id="KW-0067">ATP-binding</keyword>
<dbReference type="GO" id="GO:0005524">
    <property type="term" value="F:ATP binding"/>
    <property type="evidence" value="ECO:0007669"/>
    <property type="project" value="UniProtKB-KW"/>
</dbReference>
<gene>
    <name evidence="9" type="ORF">ZOSMA_7G01830</name>
</gene>
<comment type="similarity">
    <text evidence="1">Belongs to the ATP-dependent AMP-binding enzyme family.</text>
</comment>
<evidence type="ECO:0000256" key="2">
    <source>
        <dbReference type="ARBA" id="ARBA00012959"/>
    </source>
</evidence>
<dbReference type="CDD" id="cd05904">
    <property type="entry name" value="4CL"/>
    <property type="match status" value="1"/>
</dbReference>
<evidence type="ECO:0000256" key="1">
    <source>
        <dbReference type="ARBA" id="ARBA00006432"/>
    </source>
</evidence>
<name>A0A0K9NN35_ZOSMR</name>
<proteinExistence type="inferred from homology"/>
<organism evidence="9 10">
    <name type="scientific">Zostera marina</name>
    <name type="common">Eelgrass</name>
    <dbReference type="NCBI Taxonomy" id="29655"/>
    <lineage>
        <taxon>Eukaryota</taxon>
        <taxon>Viridiplantae</taxon>
        <taxon>Streptophyta</taxon>
        <taxon>Embryophyta</taxon>
        <taxon>Tracheophyta</taxon>
        <taxon>Spermatophyta</taxon>
        <taxon>Magnoliopsida</taxon>
        <taxon>Liliopsida</taxon>
        <taxon>Zosteraceae</taxon>
        <taxon>Zostera</taxon>
    </lineage>
</organism>
<dbReference type="InterPro" id="IPR045851">
    <property type="entry name" value="AMP-bd_C_sf"/>
</dbReference>
<dbReference type="OMA" id="KEFRECP"/>
<reference evidence="10" key="1">
    <citation type="journal article" date="2016" name="Nature">
        <title>The genome of the seagrass Zostera marina reveals angiosperm adaptation to the sea.</title>
        <authorList>
            <person name="Olsen J.L."/>
            <person name="Rouze P."/>
            <person name="Verhelst B."/>
            <person name="Lin Y.-C."/>
            <person name="Bayer T."/>
            <person name="Collen J."/>
            <person name="Dattolo E."/>
            <person name="De Paoli E."/>
            <person name="Dittami S."/>
            <person name="Maumus F."/>
            <person name="Michel G."/>
            <person name="Kersting A."/>
            <person name="Lauritano C."/>
            <person name="Lohaus R."/>
            <person name="Toepel M."/>
            <person name="Tonon T."/>
            <person name="Vanneste K."/>
            <person name="Amirebrahimi M."/>
            <person name="Brakel J."/>
            <person name="Bostroem C."/>
            <person name="Chovatia M."/>
            <person name="Grimwood J."/>
            <person name="Jenkins J.W."/>
            <person name="Jueterbock A."/>
            <person name="Mraz A."/>
            <person name="Stam W.T."/>
            <person name="Tice H."/>
            <person name="Bornberg-Bauer E."/>
            <person name="Green P.J."/>
            <person name="Pearson G.A."/>
            <person name="Procaccini G."/>
            <person name="Duarte C.M."/>
            <person name="Schmutz J."/>
            <person name="Reusch T.B.H."/>
            <person name="Van de Peer Y."/>
        </authorList>
    </citation>
    <scope>NUCLEOTIDE SEQUENCE [LARGE SCALE GENOMIC DNA]</scope>
    <source>
        <strain evidence="10">cv. Finnish</strain>
    </source>
</reference>
<evidence type="ECO:0000256" key="5">
    <source>
        <dbReference type="ARBA" id="ARBA00022840"/>
    </source>
</evidence>
<evidence type="ECO:0000256" key="6">
    <source>
        <dbReference type="ARBA" id="ARBA00034252"/>
    </source>
</evidence>
<evidence type="ECO:0000313" key="10">
    <source>
        <dbReference type="Proteomes" id="UP000036987"/>
    </source>
</evidence>
<comment type="catalytic activity">
    <reaction evidence="6">
        <text>(E)-4-coumarate + ATP + CoA = (E)-4-coumaroyl-CoA + AMP + diphosphate</text>
        <dbReference type="Rhea" id="RHEA:19641"/>
        <dbReference type="ChEBI" id="CHEBI:12876"/>
        <dbReference type="ChEBI" id="CHEBI:30616"/>
        <dbReference type="ChEBI" id="CHEBI:33019"/>
        <dbReference type="ChEBI" id="CHEBI:57287"/>
        <dbReference type="ChEBI" id="CHEBI:85008"/>
        <dbReference type="ChEBI" id="CHEBI:456215"/>
        <dbReference type="EC" id="6.2.1.12"/>
    </reaction>
    <physiologicalReaction direction="left-to-right" evidence="6">
        <dbReference type="Rhea" id="RHEA:19642"/>
    </physiologicalReaction>
</comment>
<dbReference type="InterPro" id="IPR000873">
    <property type="entry name" value="AMP-dep_synth/lig_dom"/>
</dbReference>
<sequence length="563" mass="61752">MMATTASILDTRSTGKTEVKTDTETFIFRSKFPDIEIPNDQPLHTYCFEKLSEIADRPCLIDGSDSDRMYTFAETHFLCRKTAAGLKRLGVKRKDSIMVLLQNCPEFVFTFMAASMIGAVTTGANPHCTSNEIKKQLAASGARIIVTESKYVEKLPSEGVTIVVIDTGDIPAGCRRFSSEFIDAGGDFDVESEILINSDDPVALPFSSGTTGLPKGVVLTHKNLITSIAQQVDGENPNIHVKPNDVVICVLPLFHIFSLNSVLLCSIRSGCTVLLMKKFEITLFLELIQKHHVSIALVVPPLVLALMKNPKVENYDLSSIRMVHCGAAPLGKDLEITLRERLPQAIFGQGYGMTEAGPVLTMCPTFAKHPFPSKSGSCGTIVRNAEIKIIDPETTVSLRRNHPGEICIRGEEIMKGYLNDPEATARTIDADGWLHTGDIGYVDDDDDVFIVNRLKELIKVKGFQVPPAELESLLIGNPAISDAAVVAQKDEVAGEVPVAYVVRSERNGQDLTEDDVKGFISKQVVFYKRLHKVYFIASIPKSSSGKILRRKLQSKLTNNLDLG</sequence>
<dbReference type="FunFam" id="3.40.50.12780:FF:000003">
    <property type="entry name" value="Long-chain-fatty-acid--CoA ligase FadD"/>
    <property type="match status" value="1"/>
</dbReference>
<keyword evidence="4" id="KW-0547">Nucleotide-binding</keyword>
<dbReference type="GO" id="GO:0106290">
    <property type="term" value="F:trans-cinnamate-CoA ligase activity"/>
    <property type="evidence" value="ECO:0007669"/>
    <property type="project" value="UniProtKB-ARBA"/>
</dbReference>
<dbReference type="PANTHER" id="PTHR24096:SF169">
    <property type="entry name" value="4-COUMARATE--COA LIGASE 3"/>
    <property type="match status" value="1"/>
</dbReference>
<evidence type="ECO:0000259" key="8">
    <source>
        <dbReference type="Pfam" id="PF13193"/>
    </source>
</evidence>
<comment type="caution">
    <text evidence="9">The sequence shown here is derived from an EMBL/GenBank/DDBJ whole genome shotgun (WGS) entry which is preliminary data.</text>
</comment>
<evidence type="ECO:0000256" key="3">
    <source>
        <dbReference type="ARBA" id="ARBA00022598"/>
    </source>
</evidence>
<accession>A0A0K9NN35</accession>
<dbReference type="EC" id="6.2.1.12" evidence="2"/>
<dbReference type="InterPro" id="IPR020845">
    <property type="entry name" value="AMP-binding_CS"/>
</dbReference>
<dbReference type="PANTHER" id="PTHR24096">
    <property type="entry name" value="LONG-CHAIN-FATTY-ACID--COA LIGASE"/>
    <property type="match status" value="1"/>
</dbReference>
<dbReference type="SUPFAM" id="SSF56801">
    <property type="entry name" value="Acetyl-CoA synthetase-like"/>
    <property type="match status" value="1"/>
</dbReference>
<dbReference type="Gene3D" id="3.40.50.12780">
    <property type="entry name" value="N-terminal domain of ligase-like"/>
    <property type="match status" value="1"/>
</dbReference>
<dbReference type="PROSITE" id="PS00455">
    <property type="entry name" value="AMP_BINDING"/>
    <property type="match status" value="1"/>
</dbReference>
<dbReference type="Pfam" id="PF13193">
    <property type="entry name" value="AMP-binding_C"/>
    <property type="match status" value="1"/>
</dbReference>
<dbReference type="FunFam" id="3.30.300.30:FF:000007">
    <property type="entry name" value="4-coumarate--CoA ligase 2"/>
    <property type="match status" value="1"/>
</dbReference>
<dbReference type="Pfam" id="PF00501">
    <property type="entry name" value="AMP-binding"/>
    <property type="match status" value="1"/>
</dbReference>
<evidence type="ECO:0000313" key="9">
    <source>
        <dbReference type="EMBL" id="KMZ58151.1"/>
    </source>
</evidence>
<keyword evidence="3 9" id="KW-0436">Ligase</keyword>
<dbReference type="GO" id="GO:0009698">
    <property type="term" value="P:phenylpropanoid metabolic process"/>
    <property type="evidence" value="ECO:0007669"/>
    <property type="project" value="UniProtKB-ARBA"/>
</dbReference>
<keyword evidence="10" id="KW-1185">Reference proteome</keyword>
<dbReference type="InterPro" id="IPR042099">
    <property type="entry name" value="ANL_N_sf"/>
</dbReference>
<feature type="domain" description="AMP-dependent synthetase/ligase" evidence="7">
    <location>
        <begin position="55"/>
        <end position="418"/>
    </location>
</feature>
<dbReference type="OrthoDB" id="10253869at2759"/>
<dbReference type="STRING" id="29655.A0A0K9NN35"/>
<evidence type="ECO:0000259" key="7">
    <source>
        <dbReference type="Pfam" id="PF00501"/>
    </source>
</evidence>
<evidence type="ECO:0000256" key="4">
    <source>
        <dbReference type="ARBA" id="ARBA00022741"/>
    </source>
</evidence>
<dbReference type="Proteomes" id="UP000036987">
    <property type="component" value="Unassembled WGS sequence"/>
</dbReference>
<dbReference type="GO" id="GO:0016207">
    <property type="term" value="F:4-coumarate-CoA ligase activity"/>
    <property type="evidence" value="ECO:0000318"/>
    <property type="project" value="GO_Central"/>
</dbReference>